<comment type="caution">
    <text evidence="2">The sequence shown here is derived from an EMBL/GenBank/DDBJ whole genome shotgun (WGS) entry which is preliminary data.</text>
</comment>
<accession>A0A139PCT3</accession>
<gene>
    <name evidence="2" type="ORF">SORDD16_01312</name>
</gene>
<proteinExistence type="predicted"/>
<dbReference type="Proteomes" id="UP000072653">
    <property type="component" value="Unassembled WGS sequence"/>
</dbReference>
<dbReference type="PATRIC" id="fig|1303.79.peg.1579"/>
<name>A0A139PCT3_STROR</name>
<dbReference type="AlphaFoldDB" id="A0A139PCT3"/>
<protein>
    <submittedName>
        <fullName evidence="2">Competence positive regulator ComW</fullName>
    </submittedName>
</protein>
<sequence>MFQDIYEQIVEFYDVVEQEYDRLFADKTEWEAVHLCYLHYYLIRYNVIDERDFIIYHFRTAYRLFLEKSVINRDLISY</sequence>
<dbReference type="NCBIfam" id="NF038388">
    <property type="entry name" value="sigmaX_act_ComW"/>
    <property type="match status" value="1"/>
</dbReference>
<dbReference type="EMBL" id="LQOB01000263">
    <property type="protein sequence ID" value="KXT85694.1"/>
    <property type="molecule type" value="Genomic_DNA"/>
</dbReference>
<feature type="domain" description="DUF7763" evidence="1">
    <location>
        <begin position="1"/>
        <end position="77"/>
    </location>
</feature>
<dbReference type="OrthoDB" id="2229101at2"/>
<evidence type="ECO:0000259" key="1">
    <source>
        <dbReference type="Pfam" id="PF24954"/>
    </source>
</evidence>
<reference evidence="2 3" key="1">
    <citation type="submission" date="2016-01" db="EMBL/GenBank/DDBJ databases">
        <title>Highly variable Streptococcus oralis are common among viridans streptococci isolated from primates.</title>
        <authorList>
            <person name="Denapaite D."/>
            <person name="Rieger M."/>
            <person name="Koendgen S."/>
            <person name="Brueckner R."/>
            <person name="Ochigava I."/>
            <person name="Kappeler P."/>
            <person name="Maetz-Rensing K."/>
            <person name="Leendertz F."/>
            <person name="Hakenbeck R."/>
        </authorList>
    </citation>
    <scope>NUCLEOTIDE SEQUENCE [LARGE SCALE GENOMIC DNA]</scope>
    <source>
        <strain evidence="2 3">DD16</strain>
    </source>
</reference>
<dbReference type="RefSeq" id="WP_061453020.1">
    <property type="nucleotide sequence ID" value="NZ_KQ969553.1"/>
</dbReference>
<evidence type="ECO:0000313" key="3">
    <source>
        <dbReference type="Proteomes" id="UP000072653"/>
    </source>
</evidence>
<dbReference type="Pfam" id="PF24954">
    <property type="entry name" value="DUF7763"/>
    <property type="match status" value="1"/>
</dbReference>
<dbReference type="InterPro" id="IPR056665">
    <property type="entry name" value="DUF7763"/>
</dbReference>
<organism evidence="2 3">
    <name type="scientific">Streptococcus oralis</name>
    <dbReference type="NCBI Taxonomy" id="1303"/>
    <lineage>
        <taxon>Bacteria</taxon>
        <taxon>Bacillati</taxon>
        <taxon>Bacillota</taxon>
        <taxon>Bacilli</taxon>
        <taxon>Lactobacillales</taxon>
        <taxon>Streptococcaceae</taxon>
        <taxon>Streptococcus</taxon>
    </lineage>
</organism>
<dbReference type="InterPro" id="IPR049854">
    <property type="entry name" value="SigmaX_act_ComW"/>
</dbReference>
<evidence type="ECO:0000313" key="2">
    <source>
        <dbReference type="EMBL" id="KXT85694.1"/>
    </source>
</evidence>